<dbReference type="PANTHER" id="PTHR47619:SF1">
    <property type="entry name" value="EXODEOXYRIBONUCLEASE WALJ"/>
    <property type="match status" value="1"/>
</dbReference>
<comment type="caution">
    <text evidence="2">The sequence shown here is derived from an EMBL/GenBank/DDBJ whole genome shotgun (WGS) entry which is preliminary data.</text>
</comment>
<sequence>MRFAVLGSGSAGNSTILECGKTRILIDAGLSAKQLCLRLEALRIDPASLTAILLTHEHGDHVRGLKNFIKKHPVPVFATAETAYVVREQKVGEVDWQTFEAGQAFPVSHLNIQSFAIQHDAVDPVGFVVANSDFRFGLLSDVGQVTSSITHHLKGLSALFVEANYDDELLELDTKRPWSIKQRISSRHGHLSNVQVEELIRKIAHEDLSNIVFGHLSSDCNCPKKVTSLFTKILGEIGHSHVTLHCASQASPTPWFEIASPFRLI</sequence>
<dbReference type="SMART" id="SM00849">
    <property type="entry name" value="Lactamase_B"/>
    <property type="match status" value="1"/>
</dbReference>
<dbReference type="Proteomes" id="UP001597375">
    <property type="component" value="Unassembled WGS sequence"/>
</dbReference>
<dbReference type="RefSeq" id="WP_386818987.1">
    <property type="nucleotide sequence ID" value="NZ_JBHUIT010000003.1"/>
</dbReference>
<evidence type="ECO:0000313" key="2">
    <source>
        <dbReference type="EMBL" id="MFD2256074.1"/>
    </source>
</evidence>
<dbReference type="InterPro" id="IPR036866">
    <property type="entry name" value="RibonucZ/Hydroxyglut_hydro"/>
</dbReference>
<dbReference type="Pfam" id="PF12706">
    <property type="entry name" value="Lactamase_B_2"/>
    <property type="match status" value="1"/>
</dbReference>
<gene>
    <name evidence="2" type="ORF">ACFSSA_05240</name>
</gene>
<organism evidence="2 3">
    <name type="scientific">Luteolibacter algae</name>
    <dbReference type="NCBI Taxonomy" id="454151"/>
    <lineage>
        <taxon>Bacteria</taxon>
        <taxon>Pseudomonadati</taxon>
        <taxon>Verrucomicrobiota</taxon>
        <taxon>Verrucomicrobiia</taxon>
        <taxon>Verrucomicrobiales</taxon>
        <taxon>Verrucomicrobiaceae</taxon>
        <taxon>Luteolibacter</taxon>
    </lineage>
</organism>
<dbReference type="EMBL" id="JBHUIT010000003">
    <property type="protein sequence ID" value="MFD2256074.1"/>
    <property type="molecule type" value="Genomic_DNA"/>
</dbReference>
<dbReference type="InterPro" id="IPR001279">
    <property type="entry name" value="Metallo-B-lactamas"/>
</dbReference>
<protein>
    <submittedName>
        <fullName evidence="2">MBL fold metallo-hydrolase</fullName>
    </submittedName>
</protein>
<dbReference type="Gene3D" id="3.60.15.10">
    <property type="entry name" value="Ribonuclease Z/Hydroxyacylglutathione hydrolase-like"/>
    <property type="match status" value="1"/>
</dbReference>
<dbReference type="PANTHER" id="PTHR47619">
    <property type="entry name" value="METALLO-HYDROLASE YYCJ-RELATED"/>
    <property type="match status" value="1"/>
</dbReference>
<keyword evidence="3" id="KW-1185">Reference proteome</keyword>
<dbReference type="InterPro" id="IPR052533">
    <property type="entry name" value="WalJ/YycJ-like"/>
</dbReference>
<accession>A0ABW5D6V1</accession>
<evidence type="ECO:0000259" key="1">
    <source>
        <dbReference type="SMART" id="SM00849"/>
    </source>
</evidence>
<reference evidence="3" key="1">
    <citation type="journal article" date="2019" name="Int. J. Syst. Evol. Microbiol.">
        <title>The Global Catalogue of Microorganisms (GCM) 10K type strain sequencing project: providing services to taxonomists for standard genome sequencing and annotation.</title>
        <authorList>
            <consortium name="The Broad Institute Genomics Platform"/>
            <consortium name="The Broad Institute Genome Sequencing Center for Infectious Disease"/>
            <person name="Wu L."/>
            <person name="Ma J."/>
        </authorList>
    </citation>
    <scope>NUCLEOTIDE SEQUENCE [LARGE SCALE GENOMIC DNA]</scope>
    <source>
        <strain evidence="3">CGMCC 4.7106</strain>
    </source>
</reference>
<evidence type="ECO:0000313" key="3">
    <source>
        <dbReference type="Proteomes" id="UP001597375"/>
    </source>
</evidence>
<feature type="domain" description="Metallo-beta-lactamase" evidence="1">
    <location>
        <begin position="11"/>
        <end position="215"/>
    </location>
</feature>
<proteinExistence type="predicted"/>
<dbReference type="SUPFAM" id="SSF56281">
    <property type="entry name" value="Metallo-hydrolase/oxidoreductase"/>
    <property type="match status" value="1"/>
</dbReference>
<name>A0ABW5D6V1_9BACT</name>